<dbReference type="Proteomes" id="UP001206067">
    <property type="component" value="Unassembled WGS sequence"/>
</dbReference>
<organism evidence="1 2">
    <name type="scientific">Parerythrobacter lacustris</name>
    <dbReference type="NCBI Taxonomy" id="2969984"/>
    <lineage>
        <taxon>Bacteria</taxon>
        <taxon>Pseudomonadati</taxon>
        <taxon>Pseudomonadota</taxon>
        <taxon>Alphaproteobacteria</taxon>
        <taxon>Sphingomonadales</taxon>
        <taxon>Erythrobacteraceae</taxon>
        <taxon>Parerythrobacter</taxon>
    </lineage>
</organism>
<sequence>MTTSFPLSPKVMRGAIVGIDIFNPISSIAIFQYNPEQLSRSLAPQYGGGAGGGAKSEPLRLAGPPQETISVTLKMDLIDQMEEGENGPLGAGISGNLAALEMLVYPKSIAVAINQALLVGGMMEVVPPAAPLTLFIYGLTRIVPVKIESLSITETAHDANLHPIRADVSVSMKVLTYNDLSMTNPGYWAFMAHQVVKETLATVASLNNAAEAVGIDL</sequence>
<name>A0ABT1XX67_9SPHN</name>
<evidence type="ECO:0000313" key="1">
    <source>
        <dbReference type="EMBL" id="MCR2835275.1"/>
    </source>
</evidence>
<proteinExistence type="predicted"/>
<keyword evidence="2" id="KW-1185">Reference proteome</keyword>
<evidence type="ECO:0008006" key="3">
    <source>
        <dbReference type="Google" id="ProtNLM"/>
    </source>
</evidence>
<gene>
    <name evidence="1" type="ORF">NSO95_15120</name>
</gene>
<dbReference type="EMBL" id="JANKHH010000008">
    <property type="protein sequence ID" value="MCR2835275.1"/>
    <property type="molecule type" value="Genomic_DNA"/>
</dbReference>
<dbReference type="RefSeq" id="WP_257597165.1">
    <property type="nucleotide sequence ID" value="NZ_JANKHH010000008.1"/>
</dbReference>
<reference evidence="1 2" key="1">
    <citation type="submission" date="2022-08" db="EMBL/GenBank/DDBJ databases">
        <title>Polyphasic taxonomy analysis of Qipengyuania sp.RS5-5.</title>
        <authorList>
            <person name="Xamxidin M."/>
            <person name="Wu M."/>
        </authorList>
    </citation>
    <scope>NUCLEOTIDE SEQUENCE [LARGE SCALE GENOMIC DNA]</scope>
    <source>
        <strain evidence="1 2">RS5-5</strain>
    </source>
</reference>
<accession>A0ABT1XX67</accession>
<protein>
    <recommendedName>
        <fullName evidence="3">Phage tail protein</fullName>
    </recommendedName>
</protein>
<evidence type="ECO:0000313" key="2">
    <source>
        <dbReference type="Proteomes" id="UP001206067"/>
    </source>
</evidence>
<comment type="caution">
    <text evidence="1">The sequence shown here is derived from an EMBL/GenBank/DDBJ whole genome shotgun (WGS) entry which is preliminary data.</text>
</comment>